<dbReference type="InterPro" id="IPR027463">
    <property type="entry name" value="AcrB_DN_DC_subdom"/>
</dbReference>
<organism evidence="10 11">
    <name type="scientific">Pustulibacterium marinum</name>
    <dbReference type="NCBI Taxonomy" id="1224947"/>
    <lineage>
        <taxon>Bacteria</taxon>
        <taxon>Pseudomonadati</taxon>
        <taxon>Bacteroidota</taxon>
        <taxon>Flavobacteriia</taxon>
        <taxon>Flavobacteriales</taxon>
        <taxon>Flavobacteriaceae</taxon>
        <taxon>Pustulibacterium</taxon>
    </lineage>
</organism>
<comment type="similarity">
    <text evidence="2">Belongs to the resistance-nodulation-cell division (RND) (TC 2.A.6) family.</text>
</comment>
<dbReference type="SUPFAM" id="SSF82693">
    <property type="entry name" value="Multidrug efflux transporter AcrB pore domain, PN1, PN2, PC1 and PC2 subdomains"/>
    <property type="match status" value="4"/>
</dbReference>
<evidence type="ECO:0000256" key="2">
    <source>
        <dbReference type="ARBA" id="ARBA00010942"/>
    </source>
</evidence>
<dbReference type="FunFam" id="3.30.70.1430:FF:000001">
    <property type="entry name" value="Efflux pump membrane transporter"/>
    <property type="match status" value="1"/>
</dbReference>
<keyword evidence="7 9" id="KW-1133">Transmembrane helix</keyword>
<feature type="transmembrane region" description="Helical" evidence="9">
    <location>
        <begin position="969"/>
        <end position="992"/>
    </location>
</feature>
<keyword evidence="6 9" id="KW-0812">Transmembrane</keyword>
<evidence type="ECO:0000256" key="6">
    <source>
        <dbReference type="ARBA" id="ARBA00022692"/>
    </source>
</evidence>
<feature type="transmembrane region" description="Helical" evidence="9">
    <location>
        <begin position="436"/>
        <end position="456"/>
    </location>
</feature>
<dbReference type="PRINTS" id="PR00702">
    <property type="entry name" value="ACRIFLAVINRP"/>
</dbReference>
<feature type="transmembrane region" description="Helical" evidence="9">
    <location>
        <begin position="468"/>
        <end position="495"/>
    </location>
</feature>
<accession>A0A1I7HJ21</accession>
<dbReference type="AlphaFoldDB" id="A0A1I7HJ21"/>
<dbReference type="PANTHER" id="PTHR32063">
    <property type="match status" value="1"/>
</dbReference>
<evidence type="ECO:0000256" key="5">
    <source>
        <dbReference type="ARBA" id="ARBA00022519"/>
    </source>
</evidence>
<name>A0A1I7HJ21_9FLAO</name>
<dbReference type="RefSeq" id="WP_093025504.1">
    <property type="nucleotide sequence ID" value="NZ_FPBK01000009.1"/>
</dbReference>
<dbReference type="Gene3D" id="3.30.2090.10">
    <property type="entry name" value="Multidrug efflux transporter AcrB TolC docking domain, DN and DC subdomains"/>
    <property type="match status" value="2"/>
</dbReference>
<dbReference type="Gene3D" id="3.30.70.1320">
    <property type="entry name" value="Multidrug efflux transporter AcrB pore domain like"/>
    <property type="match status" value="1"/>
</dbReference>
<dbReference type="GO" id="GO:0009636">
    <property type="term" value="P:response to toxic substance"/>
    <property type="evidence" value="ECO:0007669"/>
    <property type="project" value="UniProtKB-ARBA"/>
</dbReference>
<dbReference type="NCBIfam" id="TIGR00915">
    <property type="entry name" value="2A0602"/>
    <property type="match status" value="1"/>
</dbReference>
<keyword evidence="3" id="KW-0813">Transport</keyword>
<keyword evidence="11" id="KW-1185">Reference proteome</keyword>
<dbReference type="GO" id="GO:0005886">
    <property type="term" value="C:plasma membrane"/>
    <property type="evidence" value="ECO:0007669"/>
    <property type="project" value="UniProtKB-SubCell"/>
</dbReference>
<dbReference type="FunFam" id="1.20.1640.10:FF:000001">
    <property type="entry name" value="Efflux pump membrane transporter"/>
    <property type="match status" value="1"/>
</dbReference>
<dbReference type="InterPro" id="IPR004764">
    <property type="entry name" value="MdtF-like"/>
</dbReference>
<evidence type="ECO:0000256" key="1">
    <source>
        <dbReference type="ARBA" id="ARBA00004429"/>
    </source>
</evidence>
<evidence type="ECO:0000313" key="10">
    <source>
        <dbReference type="EMBL" id="SFU60774.1"/>
    </source>
</evidence>
<dbReference type="EMBL" id="FPBK01000009">
    <property type="protein sequence ID" value="SFU60774.1"/>
    <property type="molecule type" value="Genomic_DNA"/>
</dbReference>
<feature type="transmembrane region" description="Helical" evidence="9">
    <location>
        <begin position="1004"/>
        <end position="1026"/>
    </location>
</feature>
<dbReference type="STRING" id="1224947.SAMN05216480_109140"/>
<dbReference type="Gene3D" id="3.30.70.1440">
    <property type="entry name" value="Multidrug efflux transporter AcrB pore domain"/>
    <property type="match status" value="1"/>
</dbReference>
<dbReference type="GO" id="GO:0042910">
    <property type="term" value="F:xenobiotic transmembrane transporter activity"/>
    <property type="evidence" value="ECO:0007669"/>
    <property type="project" value="TreeGrafter"/>
</dbReference>
<evidence type="ECO:0000313" key="11">
    <source>
        <dbReference type="Proteomes" id="UP000199138"/>
    </source>
</evidence>
<evidence type="ECO:0000256" key="4">
    <source>
        <dbReference type="ARBA" id="ARBA00022475"/>
    </source>
</evidence>
<dbReference type="Pfam" id="PF00873">
    <property type="entry name" value="ACR_tran"/>
    <property type="match status" value="1"/>
</dbReference>
<feature type="transmembrane region" description="Helical" evidence="9">
    <location>
        <begin position="364"/>
        <end position="384"/>
    </location>
</feature>
<keyword evidence="8 9" id="KW-0472">Membrane</keyword>
<feature type="transmembrane region" description="Helical" evidence="9">
    <location>
        <begin position="338"/>
        <end position="357"/>
    </location>
</feature>
<feature type="transmembrane region" description="Helical" evidence="9">
    <location>
        <begin position="12"/>
        <end position="32"/>
    </location>
</feature>
<feature type="transmembrane region" description="Helical" evidence="9">
    <location>
        <begin position="539"/>
        <end position="556"/>
    </location>
</feature>
<dbReference type="SUPFAM" id="SSF82866">
    <property type="entry name" value="Multidrug efflux transporter AcrB transmembrane domain"/>
    <property type="match status" value="2"/>
</dbReference>
<feature type="transmembrane region" description="Helical" evidence="9">
    <location>
        <begin position="867"/>
        <end position="886"/>
    </location>
</feature>
<protein>
    <submittedName>
        <fullName evidence="10">Hydrophobic/amphiphilic exporter-1, HAE1 family</fullName>
    </submittedName>
</protein>
<gene>
    <name evidence="10" type="ORF">SAMN05216480_109140</name>
</gene>
<reference evidence="10 11" key="1">
    <citation type="submission" date="2016-10" db="EMBL/GenBank/DDBJ databases">
        <authorList>
            <person name="de Groot N.N."/>
        </authorList>
    </citation>
    <scope>NUCLEOTIDE SEQUENCE [LARGE SCALE GENOMIC DNA]</scope>
    <source>
        <strain evidence="10 11">CGMCC 1.12333</strain>
    </source>
</reference>
<dbReference type="OrthoDB" id="9758940at2"/>
<keyword evidence="4" id="KW-1003">Cell membrane</keyword>
<dbReference type="GO" id="GO:0015562">
    <property type="term" value="F:efflux transmembrane transporter activity"/>
    <property type="evidence" value="ECO:0007669"/>
    <property type="project" value="InterPro"/>
</dbReference>
<comment type="subcellular location">
    <subcellularLocation>
        <location evidence="1">Cell inner membrane</location>
        <topology evidence="1">Multi-pass membrane protein</topology>
    </subcellularLocation>
</comment>
<dbReference type="Proteomes" id="UP000199138">
    <property type="component" value="Unassembled WGS sequence"/>
</dbReference>
<feature type="transmembrane region" description="Helical" evidence="9">
    <location>
        <begin position="390"/>
        <end position="415"/>
    </location>
</feature>
<sequence length="1047" mass="114329">MLKTFIERPVLSTVISIILVILGVLGLTSLPVEQYPDIAPPTVQVSANYTGASAETILESVIIPIEEQINGVEGMTYITSTATNNGTAQITVYFDQSIDPDIAAVNVQNRVALASPLLPAEVTQSGVTTQKQQTSSLMFMSFYTTNPDYDATFLNNYLNINVVPAFKRVSGVGDVNVFSQQDYSMRIWLKPEKLKAYGLVPADVMAAINEQSQEAAAGTLGQNNGETFSYTIKYSGRYKEQTQYEDIIIKAIGNGQFLRLKDVAEIQLDAQSYQVSSSTLGHPSVSMAVYQTKGSNAQEIIDNIKADLEVLKKDFPEGIEVFIPFDTNEFLNASIEKVIHTLFEAFILVFIVVFIFLQDFRSTLIPAIAVPVSIVGTFFFLSVFGYSINLLTLFALVLAIGIVVDDAIVVVEAVHAKIDEGEKDPKKATIEAMHEISGAIISITLVMAAVFIPVTFITGPTGVFYEQFGITLIVSIVISAVNALTLSPALCALFLKSHDEDEHKKKSFLQRFYDGFNRGFNATIHRYGQSLGFLYKNKWITFLLIILAGVGIYWSATTTPTGFVPDEDRGIVFANVELPAGSSLDKTHEVTQQLYEKIKVLPGVEGSNMVDGFSLINGQGSNYALGFIKLKDWSQREEDSLSVQAITGKLFGIAATIPEANIIFFAPPSIPGFSASGGVEVNLLDRSGGSFTDLDATNQEFIGNLMSHPEVQYAQSGFNTKYPQYQMDINIPLAKQTGVSVDDIFATLQGYIGGIYAADFSRFGKQYRVYIQAYPSDRSNKSDLNQMYVTTNSGEMSPLSEYVSLKRVYGPQSVTRFNLFNSTKLTVAMNPGYSSGDGIAIVEEEAAKLGSNYTTAYSGLTREEVNAGSQTVVIFLLCVVFVYFLLSAQYESYLLPFSVILSLPLGIFGAYISTKFMGLQNNIYFQIALIMLVGLLAKNAILIVEFAIQRRKRGESIVDSAIDGAKARLRPILMTSFAFILGLMPLVLASGVGAEGNKSIGTGAVGGLLIGTILGVFVIPILYIMFQWLQEKISGGPKFETEQKETV</sequence>
<evidence type="ECO:0000256" key="8">
    <source>
        <dbReference type="ARBA" id="ARBA00023136"/>
    </source>
</evidence>
<evidence type="ECO:0000256" key="9">
    <source>
        <dbReference type="SAM" id="Phobius"/>
    </source>
</evidence>
<dbReference type="Gene3D" id="1.20.1640.10">
    <property type="entry name" value="Multidrug efflux transporter AcrB transmembrane domain"/>
    <property type="match status" value="2"/>
</dbReference>
<evidence type="ECO:0000256" key="7">
    <source>
        <dbReference type="ARBA" id="ARBA00022989"/>
    </source>
</evidence>
<evidence type="ECO:0000256" key="3">
    <source>
        <dbReference type="ARBA" id="ARBA00022448"/>
    </source>
</evidence>
<feature type="transmembrane region" description="Helical" evidence="9">
    <location>
        <begin position="924"/>
        <end position="948"/>
    </location>
</feature>
<feature type="transmembrane region" description="Helical" evidence="9">
    <location>
        <begin position="893"/>
        <end position="912"/>
    </location>
</feature>
<dbReference type="SUPFAM" id="SSF82714">
    <property type="entry name" value="Multidrug efflux transporter AcrB TolC docking domain, DN and DC subdomains"/>
    <property type="match status" value="2"/>
</dbReference>
<dbReference type="InterPro" id="IPR001036">
    <property type="entry name" value="Acrflvin-R"/>
</dbReference>
<keyword evidence="5" id="KW-0997">Cell inner membrane</keyword>
<dbReference type="Gene3D" id="3.30.70.1430">
    <property type="entry name" value="Multidrug efflux transporter AcrB pore domain"/>
    <property type="match status" value="2"/>
</dbReference>
<proteinExistence type="inferred from homology"/>
<dbReference type="PANTHER" id="PTHR32063:SF9">
    <property type="entry name" value="SIMILAR TO MULTIDRUG RESISTANCE PROTEIN MEXB"/>
    <property type="match status" value="1"/>
</dbReference>